<comment type="caution">
    <text evidence="1">The sequence shown here is derived from an EMBL/GenBank/DDBJ whole genome shotgun (WGS) entry which is preliminary data.</text>
</comment>
<gene>
    <name evidence="1" type="ORF">QQS21_004733</name>
</gene>
<name>A0AAJ0CTB4_9HYPO</name>
<reference evidence="1" key="1">
    <citation type="submission" date="2023-06" db="EMBL/GenBank/DDBJ databases">
        <title>Conoideocrella luteorostrata (Hypocreales: Clavicipitaceae), a potential biocontrol fungus for elongate hemlock scale in United States Christmas tree production areas.</title>
        <authorList>
            <person name="Barrett H."/>
            <person name="Lovett B."/>
            <person name="Macias A.M."/>
            <person name="Stajich J.E."/>
            <person name="Kasson M.T."/>
        </authorList>
    </citation>
    <scope>NUCLEOTIDE SEQUENCE</scope>
    <source>
        <strain evidence="1">ARSEF 14590</strain>
    </source>
</reference>
<accession>A0AAJ0CTB4</accession>
<dbReference type="EMBL" id="JASWJB010000071">
    <property type="protein sequence ID" value="KAK2601745.1"/>
    <property type="molecule type" value="Genomic_DNA"/>
</dbReference>
<dbReference type="Proteomes" id="UP001251528">
    <property type="component" value="Unassembled WGS sequence"/>
</dbReference>
<evidence type="ECO:0000313" key="1">
    <source>
        <dbReference type="EMBL" id="KAK2601745.1"/>
    </source>
</evidence>
<dbReference type="AlphaFoldDB" id="A0AAJ0CTB4"/>
<organism evidence="1 2">
    <name type="scientific">Conoideocrella luteorostrata</name>
    <dbReference type="NCBI Taxonomy" id="1105319"/>
    <lineage>
        <taxon>Eukaryota</taxon>
        <taxon>Fungi</taxon>
        <taxon>Dikarya</taxon>
        <taxon>Ascomycota</taxon>
        <taxon>Pezizomycotina</taxon>
        <taxon>Sordariomycetes</taxon>
        <taxon>Hypocreomycetidae</taxon>
        <taxon>Hypocreales</taxon>
        <taxon>Clavicipitaceae</taxon>
        <taxon>Conoideocrella</taxon>
    </lineage>
</organism>
<protein>
    <submittedName>
        <fullName evidence="1">Uncharacterized protein</fullName>
    </submittedName>
</protein>
<evidence type="ECO:0000313" key="2">
    <source>
        <dbReference type="Proteomes" id="UP001251528"/>
    </source>
</evidence>
<keyword evidence="2" id="KW-1185">Reference proteome</keyword>
<sequence length="148" mass="16185">MNLGPAAKVPTYHVAPNFTTRPDGPHDLGTLVEDLVQYFPINQGSANPVPIPDGQRYTDVKQDVVANPKDSVSGEGSILAKALGRSIGGDASLKGKRMNEDVYSIKKLETIYFSSRPSYISKCLQLQDIKDYNETADSKEHMYLITGP</sequence>
<proteinExistence type="predicted"/>